<dbReference type="GO" id="GO:0005768">
    <property type="term" value="C:endosome"/>
    <property type="evidence" value="ECO:0007669"/>
    <property type="project" value="TreeGrafter"/>
</dbReference>
<comment type="caution">
    <text evidence="2">The sequence shown here is derived from an EMBL/GenBank/DDBJ whole genome shotgun (WGS) entry which is preliminary data.</text>
</comment>
<gene>
    <name evidence="2" type="ORF">A2U01_0010085</name>
</gene>
<dbReference type="AlphaFoldDB" id="A0A392MNS7"/>
<dbReference type="PANTHER" id="PTHR31741:SF46">
    <property type="entry name" value="O-FUCOSYLTRANSFERASE 27"/>
    <property type="match status" value="1"/>
</dbReference>
<sequence length="209" mass="23481">MELRTNAHKLLWEAIDYAVCVEADVFIPGFDRDGKGHSNFASLVMGHRLYQSAASKTFRPNRKEAAKFVDEIRDHMYQANRTWLKSVRRHLRKTLLDGIIEASSKSKPLSFLSHPIPECSCLRHDSFEASKNSSIPLSLGVTHQCPAWMDTGSVSQSKDKENDDDGDDDDSVSGLFFKQSGGNNEGEAEVNTKEENQFEDQEELEGGDR</sequence>
<feature type="region of interest" description="Disordered" evidence="1">
    <location>
        <begin position="150"/>
        <end position="209"/>
    </location>
</feature>
<evidence type="ECO:0000256" key="1">
    <source>
        <dbReference type="SAM" id="MobiDB-lite"/>
    </source>
</evidence>
<evidence type="ECO:0000313" key="2">
    <source>
        <dbReference type="EMBL" id="MCH89192.1"/>
    </source>
</evidence>
<organism evidence="2 3">
    <name type="scientific">Trifolium medium</name>
    <dbReference type="NCBI Taxonomy" id="97028"/>
    <lineage>
        <taxon>Eukaryota</taxon>
        <taxon>Viridiplantae</taxon>
        <taxon>Streptophyta</taxon>
        <taxon>Embryophyta</taxon>
        <taxon>Tracheophyta</taxon>
        <taxon>Spermatophyta</taxon>
        <taxon>Magnoliopsida</taxon>
        <taxon>eudicotyledons</taxon>
        <taxon>Gunneridae</taxon>
        <taxon>Pentapetalae</taxon>
        <taxon>rosids</taxon>
        <taxon>fabids</taxon>
        <taxon>Fabales</taxon>
        <taxon>Fabaceae</taxon>
        <taxon>Papilionoideae</taxon>
        <taxon>50 kb inversion clade</taxon>
        <taxon>NPAAA clade</taxon>
        <taxon>Hologalegina</taxon>
        <taxon>IRL clade</taxon>
        <taxon>Trifolieae</taxon>
        <taxon>Trifolium</taxon>
    </lineage>
</organism>
<dbReference type="PANTHER" id="PTHR31741">
    <property type="entry name" value="OS02G0726500 PROTEIN-RELATED"/>
    <property type="match status" value="1"/>
</dbReference>
<dbReference type="GO" id="GO:0005802">
    <property type="term" value="C:trans-Golgi network"/>
    <property type="evidence" value="ECO:0007669"/>
    <property type="project" value="TreeGrafter"/>
</dbReference>
<reference evidence="2 3" key="1">
    <citation type="journal article" date="2018" name="Front. Plant Sci.">
        <title>Red Clover (Trifolium pratense) and Zigzag Clover (T. medium) - A Picture of Genomic Similarities and Differences.</title>
        <authorList>
            <person name="Dluhosova J."/>
            <person name="Istvanek J."/>
            <person name="Nedelnik J."/>
            <person name="Repkova J."/>
        </authorList>
    </citation>
    <scope>NUCLEOTIDE SEQUENCE [LARGE SCALE GENOMIC DNA]</scope>
    <source>
        <strain evidence="3">cv. 10/8</strain>
        <tissue evidence="2">Leaf</tissue>
    </source>
</reference>
<keyword evidence="3" id="KW-1185">Reference proteome</keyword>
<name>A0A392MNS7_9FABA</name>
<feature type="compositionally biased region" description="Acidic residues" evidence="1">
    <location>
        <begin position="197"/>
        <end position="209"/>
    </location>
</feature>
<feature type="compositionally biased region" description="Acidic residues" evidence="1">
    <location>
        <begin position="162"/>
        <end position="171"/>
    </location>
</feature>
<protein>
    <submittedName>
        <fullName evidence="2">DUF246 domain-containing protein</fullName>
    </submittedName>
</protein>
<evidence type="ECO:0000313" key="3">
    <source>
        <dbReference type="Proteomes" id="UP000265520"/>
    </source>
</evidence>
<dbReference type="Proteomes" id="UP000265520">
    <property type="component" value="Unassembled WGS sequence"/>
</dbReference>
<accession>A0A392MNS7</accession>
<proteinExistence type="predicted"/>
<dbReference type="EMBL" id="LXQA010015667">
    <property type="protein sequence ID" value="MCH89192.1"/>
    <property type="molecule type" value="Genomic_DNA"/>
</dbReference>